<dbReference type="SUPFAM" id="SSF102114">
    <property type="entry name" value="Radical SAM enzymes"/>
    <property type="match status" value="1"/>
</dbReference>
<dbReference type="NCBIfam" id="TIGR04337">
    <property type="entry name" value="AmmeMemoSam_rS"/>
    <property type="match status" value="1"/>
</dbReference>
<evidence type="ECO:0000256" key="4">
    <source>
        <dbReference type="ARBA" id="ARBA00023004"/>
    </source>
</evidence>
<dbReference type="CDD" id="cd01335">
    <property type="entry name" value="Radical_SAM"/>
    <property type="match status" value="1"/>
</dbReference>
<feature type="binding site" evidence="6">
    <location>
        <position position="84"/>
    </location>
    <ligand>
        <name>[4Fe-4S] cluster</name>
        <dbReference type="ChEBI" id="CHEBI:49883"/>
        <note>4Fe-4S-S-AdoMet</note>
    </ligand>
</feature>
<organism evidence="8 9">
    <name type="scientific">Capillibacterium thermochitinicola</name>
    <dbReference type="NCBI Taxonomy" id="2699427"/>
    <lineage>
        <taxon>Bacteria</taxon>
        <taxon>Bacillati</taxon>
        <taxon>Bacillota</taxon>
        <taxon>Capillibacterium</taxon>
    </lineage>
</organism>
<sequence length="331" mass="36926">MPEKEAAYYQALPDGLVLCTLCPQACRLYEGESGRCRGRVARGKKLYTVNYGRVSAVALDPVEKKPLYHFYPGSLVLSVGTVGCNLHCQFCQNWRIAHDEAATEQVSPEQLVALAVEAREQGNIGLAYTYSEPLVWFEYILATARLAREQGLKNVLVTNGYLNPAPLKELLPYLDAVNLDLKGPDAFYQKLCGGRLTPVRKTAEQLAGRVHLEVTNLLIPGENDHQDAIEDLVVFLAGLDRKIPLHFSRYYPQYRLKIPPTPLATLEQAYRLAREKLDYVYLGNVADPKYSTTYCPRCGAVLVERLFYGVKLDGVKNGHCAACGEEVDLIQ</sequence>
<keyword evidence="1" id="KW-0004">4Fe-4S</keyword>
<evidence type="ECO:0000256" key="1">
    <source>
        <dbReference type="ARBA" id="ARBA00022485"/>
    </source>
</evidence>
<keyword evidence="3 6" id="KW-0479">Metal-binding</keyword>
<dbReference type="SFLD" id="SFLDS00029">
    <property type="entry name" value="Radical_SAM"/>
    <property type="match status" value="1"/>
</dbReference>
<dbReference type="Gene3D" id="3.20.20.70">
    <property type="entry name" value="Aldolase class I"/>
    <property type="match status" value="1"/>
</dbReference>
<dbReference type="InterPro" id="IPR027596">
    <property type="entry name" value="AmmeMemoSam_rS"/>
</dbReference>
<feature type="binding site" evidence="6">
    <location>
        <position position="88"/>
    </location>
    <ligand>
        <name>[4Fe-4S] cluster</name>
        <dbReference type="ChEBI" id="CHEBI:49883"/>
        <note>4Fe-4S-S-AdoMet</note>
    </ligand>
</feature>
<keyword evidence="5 6" id="KW-0411">Iron-sulfur</keyword>
<dbReference type="InterPro" id="IPR013785">
    <property type="entry name" value="Aldolase_TIM"/>
</dbReference>
<dbReference type="InterPro" id="IPR007197">
    <property type="entry name" value="rSAM"/>
</dbReference>
<feature type="domain" description="Radical SAM core" evidence="7">
    <location>
        <begin position="69"/>
        <end position="284"/>
    </location>
</feature>
<dbReference type="PANTHER" id="PTHR30352">
    <property type="entry name" value="PYRUVATE FORMATE-LYASE-ACTIVATING ENZYME"/>
    <property type="match status" value="1"/>
</dbReference>
<evidence type="ECO:0000256" key="2">
    <source>
        <dbReference type="ARBA" id="ARBA00022691"/>
    </source>
</evidence>
<protein>
    <submittedName>
        <fullName evidence="8">AmmeMemoRadiSam system radical SAM enzyme</fullName>
    </submittedName>
</protein>
<dbReference type="RefSeq" id="WP_181340531.1">
    <property type="nucleotide sequence ID" value="NZ_JAAKDE010000045.1"/>
</dbReference>
<name>A0A8J6HYS7_9FIRM</name>
<gene>
    <name evidence="8" type="primary">amrS</name>
    <name evidence="8" type="ORF">G5B42_11055</name>
</gene>
<evidence type="ECO:0000256" key="3">
    <source>
        <dbReference type="ARBA" id="ARBA00022723"/>
    </source>
</evidence>
<dbReference type="GO" id="GO:0003824">
    <property type="term" value="F:catalytic activity"/>
    <property type="evidence" value="ECO:0007669"/>
    <property type="project" value="InterPro"/>
</dbReference>
<dbReference type="GO" id="GO:0051539">
    <property type="term" value="F:4 iron, 4 sulfur cluster binding"/>
    <property type="evidence" value="ECO:0007669"/>
    <property type="project" value="UniProtKB-KW"/>
</dbReference>
<dbReference type="PANTHER" id="PTHR30352:SF5">
    <property type="entry name" value="PYRUVATE FORMATE-LYASE 1-ACTIVATING ENZYME"/>
    <property type="match status" value="1"/>
</dbReference>
<evidence type="ECO:0000313" key="9">
    <source>
        <dbReference type="Proteomes" id="UP000657177"/>
    </source>
</evidence>
<dbReference type="InterPro" id="IPR058240">
    <property type="entry name" value="rSAM_sf"/>
</dbReference>
<dbReference type="InterPro" id="IPR034457">
    <property type="entry name" value="Organic_radical-activating"/>
</dbReference>
<dbReference type="AlphaFoldDB" id="A0A8J6HYS7"/>
<comment type="cofactor">
    <cofactor evidence="6">
        <name>[4Fe-4S] cluster</name>
        <dbReference type="ChEBI" id="CHEBI:49883"/>
    </cofactor>
    <text evidence="6">Binds 1 [4Fe-4S] cluster. The cluster is coordinated with 3 cysteines and an exchangeable S-adenosyl-L-methionine.</text>
</comment>
<dbReference type="InterPro" id="IPR016431">
    <property type="entry name" value="Pyrv-formate_lyase-activ_prd"/>
</dbReference>
<evidence type="ECO:0000259" key="7">
    <source>
        <dbReference type="PROSITE" id="PS51918"/>
    </source>
</evidence>
<comment type="caution">
    <text evidence="8">The sequence shown here is derived from an EMBL/GenBank/DDBJ whole genome shotgun (WGS) entry which is preliminary data.</text>
</comment>
<accession>A0A8J6HYS7</accession>
<dbReference type="GO" id="GO:0046872">
    <property type="term" value="F:metal ion binding"/>
    <property type="evidence" value="ECO:0007669"/>
    <property type="project" value="UniProtKB-KW"/>
</dbReference>
<dbReference type="PIRSF" id="PIRSF004869">
    <property type="entry name" value="PflX_prd"/>
    <property type="match status" value="1"/>
</dbReference>
<dbReference type="Pfam" id="PF04055">
    <property type="entry name" value="Radical_SAM"/>
    <property type="match status" value="1"/>
</dbReference>
<evidence type="ECO:0000313" key="8">
    <source>
        <dbReference type="EMBL" id="MBA2134067.1"/>
    </source>
</evidence>
<keyword evidence="9" id="KW-1185">Reference proteome</keyword>
<evidence type="ECO:0000256" key="6">
    <source>
        <dbReference type="PIRSR" id="PIRSR004869-50"/>
    </source>
</evidence>
<dbReference type="SFLD" id="SFLDG01101">
    <property type="entry name" value="Uncharacterised_Radical_SAM_Su"/>
    <property type="match status" value="1"/>
</dbReference>
<dbReference type="EMBL" id="JAAKDE010000045">
    <property type="protein sequence ID" value="MBA2134067.1"/>
    <property type="molecule type" value="Genomic_DNA"/>
</dbReference>
<evidence type="ECO:0000256" key="5">
    <source>
        <dbReference type="ARBA" id="ARBA00023014"/>
    </source>
</evidence>
<feature type="binding site" evidence="6">
    <location>
        <position position="91"/>
    </location>
    <ligand>
        <name>[4Fe-4S] cluster</name>
        <dbReference type="ChEBI" id="CHEBI:49883"/>
        <note>4Fe-4S-S-AdoMet</note>
    </ligand>
</feature>
<proteinExistence type="predicted"/>
<dbReference type="PROSITE" id="PS51918">
    <property type="entry name" value="RADICAL_SAM"/>
    <property type="match status" value="1"/>
</dbReference>
<reference evidence="8" key="1">
    <citation type="submission" date="2020-06" db="EMBL/GenBank/DDBJ databases">
        <title>Novel chitinolytic bacterium.</title>
        <authorList>
            <person name="Ungkulpasvich U."/>
            <person name="Kosugi A."/>
            <person name="Uke A."/>
        </authorList>
    </citation>
    <scope>NUCLEOTIDE SEQUENCE</scope>
    <source>
        <strain evidence="8">UUS1-1</strain>
    </source>
</reference>
<keyword evidence="2 6" id="KW-0949">S-adenosyl-L-methionine</keyword>
<keyword evidence="4 6" id="KW-0408">Iron</keyword>
<dbReference type="Proteomes" id="UP000657177">
    <property type="component" value="Unassembled WGS sequence"/>
</dbReference>